<name>A0ABY1NJX5_9BACT</name>
<dbReference type="Pfam" id="PF00499">
    <property type="entry name" value="Oxidored_q3"/>
    <property type="match status" value="1"/>
</dbReference>
<dbReference type="InterPro" id="IPR001457">
    <property type="entry name" value="NADH_UbQ/plastoQ_OxRdtase_su6"/>
</dbReference>
<comment type="similarity">
    <text evidence="1">Belongs to the complex I subunit 6 family.</text>
</comment>
<accession>A0ABY1NJX5</accession>
<evidence type="ECO:0000313" key="3">
    <source>
        <dbReference type="Proteomes" id="UP001157911"/>
    </source>
</evidence>
<comment type="subcellular location">
    <subcellularLocation>
        <location evidence="1">Cell membrane</location>
        <topology evidence="1">Multi-pass membrane protein</topology>
    </subcellularLocation>
</comment>
<feature type="transmembrane region" description="Helical" evidence="1">
    <location>
        <begin position="130"/>
        <end position="153"/>
    </location>
</feature>
<dbReference type="EMBL" id="FXUB01000002">
    <property type="protein sequence ID" value="SMP11646.1"/>
    <property type="molecule type" value="Genomic_DNA"/>
</dbReference>
<keyword evidence="1" id="KW-0472">Membrane</keyword>
<gene>
    <name evidence="2" type="ORF">SAMN06265339_0948</name>
</gene>
<feature type="transmembrane region" description="Helical" evidence="1">
    <location>
        <begin position="88"/>
        <end position="110"/>
    </location>
</feature>
<comment type="catalytic activity">
    <reaction evidence="1">
        <text>a quinone + NADH + 5 H(+)(in) = a quinol + NAD(+) + 4 H(+)(out)</text>
        <dbReference type="Rhea" id="RHEA:57888"/>
        <dbReference type="ChEBI" id="CHEBI:15378"/>
        <dbReference type="ChEBI" id="CHEBI:24646"/>
        <dbReference type="ChEBI" id="CHEBI:57540"/>
        <dbReference type="ChEBI" id="CHEBI:57945"/>
        <dbReference type="ChEBI" id="CHEBI:132124"/>
    </reaction>
</comment>
<feature type="transmembrane region" description="Helical" evidence="1">
    <location>
        <begin position="6"/>
        <end position="22"/>
    </location>
</feature>
<protein>
    <recommendedName>
        <fullName evidence="1">NADH-quinone oxidoreductase subunit J</fullName>
        <ecNumber evidence="1">7.1.1.-</ecNumber>
    </recommendedName>
</protein>
<dbReference type="RefSeq" id="WP_283400429.1">
    <property type="nucleotide sequence ID" value="NZ_FXUB01000002.1"/>
</dbReference>
<dbReference type="Gene3D" id="1.20.120.1200">
    <property type="entry name" value="NADH-ubiquinone/plastoquinone oxidoreductase chain 6, subunit NuoJ"/>
    <property type="match status" value="1"/>
</dbReference>
<evidence type="ECO:0000256" key="1">
    <source>
        <dbReference type="RuleBase" id="RU004429"/>
    </source>
</evidence>
<dbReference type="Proteomes" id="UP001157911">
    <property type="component" value="Unassembled WGS sequence"/>
</dbReference>
<reference evidence="2 3" key="1">
    <citation type="submission" date="2017-05" db="EMBL/GenBank/DDBJ databases">
        <authorList>
            <person name="Varghese N."/>
            <person name="Submissions S."/>
        </authorList>
    </citation>
    <scope>NUCLEOTIDE SEQUENCE [LARGE SCALE GENOMIC DNA]</scope>
    <source>
        <strain evidence="2 3">DSM 15522</strain>
    </source>
</reference>
<sequence>MSGNVYFWIIYAVIIASAIVALEASSLLWAAISFVILLSEIAIVYFGLGMPILGGVQLAIYAGGVTILVLFAIMMVGESYRKPPGKAVTAIVLSLLLVILGTGLSFFSAIDTFPYKVYSTEFLGTVFVKNYSFFAIILGFIVSAILYLANAIITKKREAK</sequence>
<organism evidence="2 3">
    <name type="scientific">Desulfurobacterium pacificum</name>
    <dbReference type="NCBI Taxonomy" id="240166"/>
    <lineage>
        <taxon>Bacteria</taxon>
        <taxon>Pseudomonadati</taxon>
        <taxon>Aquificota</taxon>
        <taxon>Aquificia</taxon>
        <taxon>Desulfurobacteriales</taxon>
        <taxon>Desulfurobacteriaceae</taxon>
        <taxon>Desulfurobacterium</taxon>
    </lineage>
</organism>
<dbReference type="EC" id="7.1.1.-" evidence="1"/>
<proteinExistence type="inferred from homology"/>
<dbReference type="InterPro" id="IPR042106">
    <property type="entry name" value="Nuo/plastoQ_OxRdtase_6_NuoJ"/>
</dbReference>
<evidence type="ECO:0000313" key="2">
    <source>
        <dbReference type="EMBL" id="SMP11646.1"/>
    </source>
</evidence>
<keyword evidence="1" id="KW-1003">Cell membrane</keyword>
<keyword evidence="1" id="KW-0812">Transmembrane</keyword>
<feature type="transmembrane region" description="Helical" evidence="1">
    <location>
        <begin position="58"/>
        <end position="76"/>
    </location>
</feature>
<keyword evidence="1" id="KW-0520">NAD</keyword>
<keyword evidence="1" id="KW-1133">Transmembrane helix</keyword>
<comment type="function">
    <text evidence="1">NDH-1 shuttles electrons from NADH, via FMN and iron-sulfur (Fe-S) centers, to quinones in the respiratory chain. Couples the redox reaction to proton translocation (for every two electrons transferred, four hydrogen ions are translocated across the cytoplasmic membrane), and thus conserves the redox energy in a proton gradient.</text>
</comment>
<feature type="transmembrane region" description="Helical" evidence="1">
    <location>
        <begin position="27"/>
        <end position="46"/>
    </location>
</feature>
<keyword evidence="1" id="KW-0874">Quinone</keyword>
<comment type="caution">
    <text evidence="2">The sequence shown here is derived from an EMBL/GenBank/DDBJ whole genome shotgun (WGS) entry which is preliminary data.</text>
</comment>
<keyword evidence="3" id="KW-1185">Reference proteome</keyword>